<reference evidence="1 2" key="1">
    <citation type="journal article" date="2019" name="Nat. Ecol. Evol.">
        <title>Megaphylogeny resolves global patterns of mushroom evolution.</title>
        <authorList>
            <person name="Varga T."/>
            <person name="Krizsan K."/>
            <person name="Foldi C."/>
            <person name="Dima B."/>
            <person name="Sanchez-Garcia M."/>
            <person name="Sanchez-Ramirez S."/>
            <person name="Szollosi G.J."/>
            <person name="Szarkandi J.G."/>
            <person name="Papp V."/>
            <person name="Albert L."/>
            <person name="Andreopoulos W."/>
            <person name="Angelini C."/>
            <person name="Antonin V."/>
            <person name="Barry K.W."/>
            <person name="Bougher N.L."/>
            <person name="Buchanan P."/>
            <person name="Buyck B."/>
            <person name="Bense V."/>
            <person name="Catcheside P."/>
            <person name="Chovatia M."/>
            <person name="Cooper J."/>
            <person name="Damon W."/>
            <person name="Desjardin D."/>
            <person name="Finy P."/>
            <person name="Geml J."/>
            <person name="Haridas S."/>
            <person name="Hughes K."/>
            <person name="Justo A."/>
            <person name="Karasinski D."/>
            <person name="Kautmanova I."/>
            <person name="Kiss B."/>
            <person name="Kocsube S."/>
            <person name="Kotiranta H."/>
            <person name="LaButti K.M."/>
            <person name="Lechner B.E."/>
            <person name="Liimatainen K."/>
            <person name="Lipzen A."/>
            <person name="Lukacs Z."/>
            <person name="Mihaltcheva S."/>
            <person name="Morgado L.N."/>
            <person name="Niskanen T."/>
            <person name="Noordeloos M.E."/>
            <person name="Ohm R.A."/>
            <person name="Ortiz-Santana B."/>
            <person name="Ovrebo C."/>
            <person name="Racz N."/>
            <person name="Riley R."/>
            <person name="Savchenko A."/>
            <person name="Shiryaev A."/>
            <person name="Soop K."/>
            <person name="Spirin V."/>
            <person name="Szebenyi C."/>
            <person name="Tomsovsky M."/>
            <person name="Tulloss R.E."/>
            <person name="Uehling J."/>
            <person name="Grigoriev I.V."/>
            <person name="Vagvolgyi C."/>
            <person name="Papp T."/>
            <person name="Martin F.M."/>
            <person name="Miettinen O."/>
            <person name="Hibbett D.S."/>
            <person name="Nagy L.G."/>
        </authorList>
    </citation>
    <scope>NUCLEOTIDE SEQUENCE [LARGE SCALE GENOMIC DNA]</scope>
    <source>
        <strain evidence="1 2">NL-1719</strain>
    </source>
</reference>
<keyword evidence="2" id="KW-1185">Reference proteome</keyword>
<gene>
    <name evidence="1" type="ORF">BDN72DRAFT_756486</name>
</gene>
<name>A0ACD3BE58_9AGAR</name>
<dbReference type="EMBL" id="ML208261">
    <property type="protein sequence ID" value="TFK75887.1"/>
    <property type="molecule type" value="Genomic_DNA"/>
</dbReference>
<protein>
    <submittedName>
        <fullName evidence="1">Uncharacterized protein</fullName>
    </submittedName>
</protein>
<dbReference type="Proteomes" id="UP000308600">
    <property type="component" value="Unassembled WGS sequence"/>
</dbReference>
<proteinExistence type="predicted"/>
<evidence type="ECO:0000313" key="2">
    <source>
        <dbReference type="Proteomes" id="UP000308600"/>
    </source>
</evidence>
<accession>A0ACD3BE58</accession>
<sequence>MPSSFLPILACPLCEKPNSLNNPTTLHCGHSICATHLVRYPLCPVPGCSTTASAPDVPPVPSSSTVVVLHPPNDQDTPDQDPVPIPPEPKVDVTLSKVINLVHRATTWSQLDEQDLTPQPSDAPPPQDEDTDEEQDPPSTASPSPPRSPGPSHTPSARTRHSPEPTSARPRKRRRCNPPRSEEDDDDVPDLLARLREQSTRQRSTRHDQPLTPDPTVTLARFKKELLAELTCEICYTLLFQPVTTPCQHTFCAKCLQRSQDHSRLCPLCRQPLPGYSYFQGHPCNKVILTLILKAFPTTYQERAEAIEAEERDARLDTPIFVCLLSFPGIPTYLHFYEPRYRLMLRRCLEMPNPSFGMIMNPKPGAGHAQAEYGTMLEIRRVELTRDGRSYVEAFGTYRFRILERGTLDGYMVGRIERVDDFPEDLSETVYHPLPRDLDAPESEQSPEEITPSDPEPLTQSSPATSFGERTSPSISAPTPRSSPPIPPVTNEDLMVNCRAFLDRLQQGAAPWVVQRLNNWYGPMPTDPTTFSFWVALVLPIEDQERAKLFPIRSTRLRLLLVSHWIEQLNNHWWFTSGCVIL</sequence>
<evidence type="ECO:0000313" key="1">
    <source>
        <dbReference type="EMBL" id="TFK75887.1"/>
    </source>
</evidence>
<organism evidence="1 2">
    <name type="scientific">Pluteus cervinus</name>
    <dbReference type="NCBI Taxonomy" id="181527"/>
    <lineage>
        <taxon>Eukaryota</taxon>
        <taxon>Fungi</taxon>
        <taxon>Dikarya</taxon>
        <taxon>Basidiomycota</taxon>
        <taxon>Agaricomycotina</taxon>
        <taxon>Agaricomycetes</taxon>
        <taxon>Agaricomycetidae</taxon>
        <taxon>Agaricales</taxon>
        <taxon>Pluteineae</taxon>
        <taxon>Pluteaceae</taxon>
        <taxon>Pluteus</taxon>
    </lineage>
</organism>